<feature type="compositionally biased region" description="Basic and acidic residues" evidence="1">
    <location>
        <begin position="460"/>
        <end position="469"/>
    </location>
</feature>
<dbReference type="InterPro" id="IPR050879">
    <property type="entry name" value="Acyltransferase_3"/>
</dbReference>
<feature type="transmembrane region" description="Helical" evidence="2">
    <location>
        <begin position="191"/>
        <end position="212"/>
    </location>
</feature>
<feature type="region of interest" description="Disordered" evidence="1">
    <location>
        <begin position="450"/>
        <end position="486"/>
    </location>
</feature>
<dbReference type="GO" id="GO:0016020">
    <property type="term" value="C:membrane"/>
    <property type="evidence" value="ECO:0007669"/>
    <property type="project" value="TreeGrafter"/>
</dbReference>
<dbReference type="CDD" id="cd01840">
    <property type="entry name" value="SGNH_hydrolase_yrhL_like"/>
    <property type="match status" value="1"/>
</dbReference>
<feature type="transmembrane region" description="Helical" evidence="2">
    <location>
        <begin position="260"/>
        <end position="282"/>
    </location>
</feature>
<feature type="domain" description="Acyltransferase 3" evidence="3">
    <location>
        <begin position="17"/>
        <end position="370"/>
    </location>
</feature>
<feature type="transmembrane region" description="Helical" evidence="2">
    <location>
        <begin position="21"/>
        <end position="37"/>
    </location>
</feature>
<dbReference type="RefSeq" id="WP_142111279.1">
    <property type="nucleotide sequence ID" value="NZ_BAAATB010000008.1"/>
</dbReference>
<feature type="transmembrane region" description="Helical" evidence="2">
    <location>
        <begin position="352"/>
        <end position="373"/>
    </location>
</feature>
<evidence type="ECO:0000313" key="5">
    <source>
        <dbReference type="Proteomes" id="UP000316181"/>
    </source>
</evidence>
<gene>
    <name evidence="4" type="ORF">FB389_0591</name>
</gene>
<name>A0A542SNW1_9MICO</name>
<keyword evidence="2" id="KW-0472">Membrane</keyword>
<organism evidence="4 5">
    <name type="scientific">Rarobacter incanus</name>
    <dbReference type="NCBI Taxonomy" id="153494"/>
    <lineage>
        <taxon>Bacteria</taxon>
        <taxon>Bacillati</taxon>
        <taxon>Actinomycetota</taxon>
        <taxon>Actinomycetes</taxon>
        <taxon>Micrococcales</taxon>
        <taxon>Rarobacteraceae</taxon>
        <taxon>Rarobacter</taxon>
    </lineage>
</organism>
<reference evidence="4 5" key="1">
    <citation type="submission" date="2019-06" db="EMBL/GenBank/DDBJ databases">
        <title>Sequencing the genomes of 1000 actinobacteria strains.</title>
        <authorList>
            <person name="Klenk H.-P."/>
        </authorList>
    </citation>
    <scope>NUCLEOTIDE SEQUENCE [LARGE SCALE GENOMIC DNA]</scope>
    <source>
        <strain evidence="4 5">DSM 10596</strain>
    </source>
</reference>
<feature type="transmembrane region" description="Helical" evidence="2">
    <location>
        <begin position="43"/>
        <end position="64"/>
    </location>
</feature>
<keyword evidence="2" id="KW-0812">Transmembrane</keyword>
<dbReference type="Proteomes" id="UP000316181">
    <property type="component" value="Unassembled WGS sequence"/>
</dbReference>
<keyword evidence="2" id="KW-1133">Transmembrane helix</keyword>
<evidence type="ECO:0000256" key="1">
    <source>
        <dbReference type="SAM" id="MobiDB-lite"/>
    </source>
</evidence>
<sequence length="645" mass="68562">MEQGSKRDEAHPFAGRIYGLDAMRALAVVLVLVYHIFPQWLPGGFIGVDVFFVVSGFLITGLLLREWQANGRIDLGRFWLRRARRLLPALLTAVLAGTAIAGLIGGDILVGIGRQIVGALTFTSNWLYIAAGSSYASGFSPEMFTHLWSLAVEEQFYLVWPLILTVVLGVMRSRRRRGLRDATDARPLRYVALASLSIAALSAVAMAIAGSVKDDPSAVYYGTHTHLAGLMLGAALAAAVSSRSGWRMILRARRTARAHVTARAAAIAAAGIITGTAAYLQWSSAATYIYGITLASLSAAVIIAALLCLPNFAQRAERGALAWVGQRSYGLYLYHWPLVVIAYYGLGGWPEWVRQVLIVTLTFVITALSYRFVEQPVRTLGFKLTAVGAVKALRANAPAHTRRVVASIGAATILAVGGTAHAVATAPTQTELDRQLAAGQAFVEALSEQDAAGARSADSSTKKTGDAAKGETSAPQQSAVAPKPIGKNTTIIGDSVTLAAAQALEKELPKIGILAKVGRSMNAAPGIIKDLRDSGELRPYVVIALATNSTIDAEIIADVVSAVGKGRAIVFLTGHAQRSWIKPTNRALRAAPKKYKNVFVADWDAVANEHPGAFGPDGIHPYPNKTGIYADLVVDALKAVPETVF</sequence>
<dbReference type="SUPFAM" id="SSF52266">
    <property type="entry name" value="SGNH hydrolase"/>
    <property type="match status" value="1"/>
</dbReference>
<comment type="caution">
    <text evidence="4">The sequence shown here is derived from an EMBL/GenBank/DDBJ whole genome shotgun (WGS) entry which is preliminary data.</text>
</comment>
<dbReference type="GO" id="GO:0009103">
    <property type="term" value="P:lipopolysaccharide biosynthetic process"/>
    <property type="evidence" value="ECO:0007669"/>
    <property type="project" value="TreeGrafter"/>
</dbReference>
<keyword evidence="5" id="KW-1185">Reference proteome</keyword>
<dbReference type="OrthoDB" id="3404679at2"/>
<feature type="transmembrane region" description="Helical" evidence="2">
    <location>
        <begin position="155"/>
        <end position="171"/>
    </location>
</feature>
<dbReference type="Pfam" id="PF01757">
    <property type="entry name" value="Acyl_transf_3"/>
    <property type="match status" value="1"/>
</dbReference>
<evidence type="ECO:0000313" key="4">
    <source>
        <dbReference type="EMBL" id="TQK75947.1"/>
    </source>
</evidence>
<dbReference type="EMBL" id="VFNV01000001">
    <property type="protein sequence ID" value="TQK75947.1"/>
    <property type="molecule type" value="Genomic_DNA"/>
</dbReference>
<dbReference type="PANTHER" id="PTHR23028:SF53">
    <property type="entry name" value="ACYL_TRANSF_3 DOMAIN-CONTAINING PROTEIN"/>
    <property type="match status" value="1"/>
</dbReference>
<protein>
    <submittedName>
        <fullName evidence="4">Peptidoglycan/LPS O-acetylase OafA/YrhL</fullName>
    </submittedName>
</protein>
<evidence type="ECO:0000259" key="3">
    <source>
        <dbReference type="Pfam" id="PF01757"/>
    </source>
</evidence>
<dbReference type="InterPro" id="IPR002656">
    <property type="entry name" value="Acyl_transf_3_dom"/>
</dbReference>
<accession>A0A542SNW1</accession>
<dbReference type="AlphaFoldDB" id="A0A542SNW1"/>
<feature type="transmembrane region" description="Helical" evidence="2">
    <location>
        <begin position="218"/>
        <end position="240"/>
    </location>
</feature>
<dbReference type="GO" id="GO:0016747">
    <property type="term" value="F:acyltransferase activity, transferring groups other than amino-acyl groups"/>
    <property type="evidence" value="ECO:0007669"/>
    <property type="project" value="InterPro"/>
</dbReference>
<dbReference type="PANTHER" id="PTHR23028">
    <property type="entry name" value="ACETYLTRANSFERASE"/>
    <property type="match status" value="1"/>
</dbReference>
<proteinExistence type="predicted"/>
<feature type="transmembrane region" description="Helical" evidence="2">
    <location>
        <begin position="329"/>
        <end position="346"/>
    </location>
</feature>
<feature type="transmembrane region" description="Helical" evidence="2">
    <location>
        <begin position="85"/>
        <end position="104"/>
    </location>
</feature>
<feature type="transmembrane region" description="Helical" evidence="2">
    <location>
        <begin position="288"/>
        <end position="309"/>
    </location>
</feature>
<evidence type="ECO:0000256" key="2">
    <source>
        <dbReference type="SAM" id="Phobius"/>
    </source>
</evidence>